<evidence type="ECO:0000313" key="2">
    <source>
        <dbReference type="EMBL" id="PJE79581.1"/>
    </source>
</evidence>
<keyword evidence="1" id="KW-0812">Transmembrane</keyword>
<evidence type="ECO:0000256" key="1">
    <source>
        <dbReference type="SAM" id="Phobius"/>
    </source>
</evidence>
<keyword evidence="1" id="KW-0472">Membrane</keyword>
<dbReference type="EMBL" id="NSIT01000060">
    <property type="protein sequence ID" value="PJE79581.1"/>
    <property type="molecule type" value="Genomic_DNA"/>
</dbReference>
<evidence type="ECO:0008006" key="3">
    <source>
        <dbReference type="Google" id="ProtNLM"/>
    </source>
</evidence>
<keyword evidence="1" id="KW-1133">Transmembrane helix</keyword>
<feature type="transmembrane region" description="Helical" evidence="1">
    <location>
        <begin position="6"/>
        <end position="30"/>
    </location>
</feature>
<dbReference type="Pfam" id="PF11137">
    <property type="entry name" value="DUF2909"/>
    <property type="match status" value="1"/>
</dbReference>
<organism evidence="2">
    <name type="scientific">invertebrate metagenome</name>
    <dbReference type="NCBI Taxonomy" id="1711999"/>
    <lineage>
        <taxon>unclassified sequences</taxon>
        <taxon>metagenomes</taxon>
        <taxon>organismal metagenomes</taxon>
    </lineage>
</organism>
<dbReference type="AlphaFoldDB" id="A0A2H9T8L4"/>
<proteinExistence type="predicted"/>
<protein>
    <recommendedName>
        <fullName evidence="3">Twin transmembrane helix small protein</fullName>
    </recommendedName>
</protein>
<dbReference type="InterPro" id="IPR021313">
    <property type="entry name" value="DUF2909"/>
</dbReference>
<sequence>MGQSILVTIVIILLFTAIIISLFTGLWFLLRGSDGRKLLGSLTIRISLTVLLMLVVVWAWFSGLTSQQVPWLG</sequence>
<comment type="caution">
    <text evidence="2">The sequence shown here is derived from an EMBL/GenBank/DDBJ whole genome shotgun (WGS) entry which is preliminary data.</text>
</comment>
<gene>
    <name evidence="2" type="ORF">CI610_01451</name>
</gene>
<reference evidence="2" key="1">
    <citation type="journal article" date="2017" name="Appl. Environ. Microbiol.">
        <title>Molecular characterization of an Endozoicomonas-like organism causing infection in king scallop Pecten maximus L.</title>
        <authorList>
            <person name="Cano I."/>
            <person name="van Aerle R."/>
            <person name="Ross S."/>
            <person name="Verner-Jeffreys D.W."/>
            <person name="Paley R.K."/>
            <person name="Rimmer G."/>
            <person name="Ryder D."/>
            <person name="Hooper P."/>
            <person name="Stone D."/>
            <person name="Feist S.W."/>
        </authorList>
    </citation>
    <scope>NUCLEOTIDE SEQUENCE</scope>
</reference>
<feature type="transmembrane region" description="Helical" evidence="1">
    <location>
        <begin position="42"/>
        <end position="61"/>
    </location>
</feature>
<accession>A0A2H9T8L4</accession>
<name>A0A2H9T8L4_9ZZZZ</name>